<name>A0A0E9X2L6_ANGAN</name>
<protein>
    <submittedName>
        <fullName evidence="1">Uncharacterized protein</fullName>
    </submittedName>
</protein>
<reference evidence="1" key="1">
    <citation type="submission" date="2014-11" db="EMBL/GenBank/DDBJ databases">
        <authorList>
            <person name="Amaro Gonzalez C."/>
        </authorList>
    </citation>
    <scope>NUCLEOTIDE SEQUENCE</scope>
</reference>
<accession>A0A0E9X2L6</accession>
<proteinExistence type="predicted"/>
<evidence type="ECO:0000313" key="1">
    <source>
        <dbReference type="EMBL" id="JAH96799.1"/>
    </source>
</evidence>
<sequence>MQMGIRQQSAQTKSSSGSLRFAHLDFLIYSQILLHANFFSNSALRGDSGRNFRDMPQILNGILSLGFVWAIQNTGPCFQAIPFVVSAGCYETLSCWNMNLHSEHETSYRECSCVWLYLSICSIPLAEKQSAAWWRYPGDGLCLVYAKCFQSEKKRKYNLLGTIKASSRRSQGLFHSFCQSPGTK</sequence>
<dbReference type="EMBL" id="GBXM01011778">
    <property type="protein sequence ID" value="JAH96799.1"/>
    <property type="molecule type" value="Transcribed_RNA"/>
</dbReference>
<organism evidence="1">
    <name type="scientific">Anguilla anguilla</name>
    <name type="common">European freshwater eel</name>
    <name type="synonym">Muraena anguilla</name>
    <dbReference type="NCBI Taxonomy" id="7936"/>
    <lineage>
        <taxon>Eukaryota</taxon>
        <taxon>Metazoa</taxon>
        <taxon>Chordata</taxon>
        <taxon>Craniata</taxon>
        <taxon>Vertebrata</taxon>
        <taxon>Euteleostomi</taxon>
        <taxon>Actinopterygii</taxon>
        <taxon>Neopterygii</taxon>
        <taxon>Teleostei</taxon>
        <taxon>Anguilliformes</taxon>
        <taxon>Anguillidae</taxon>
        <taxon>Anguilla</taxon>
    </lineage>
</organism>
<reference evidence="1" key="2">
    <citation type="journal article" date="2015" name="Fish Shellfish Immunol.">
        <title>Early steps in the European eel (Anguilla anguilla)-Vibrio vulnificus interaction in the gills: Role of the RtxA13 toxin.</title>
        <authorList>
            <person name="Callol A."/>
            <person name="Pajuelo D."/>
            <person name="Ebbesson L."/>
            <person name="Teles M."/>
            <person name="MacKenzie S."/>
            <person name="Amaro C."/>
        </authorList>
    </citation>
    <scope>NUCLEOTIDE SEQUENCE</scope>
</reference>
<dbReference type="AlphaFoldDB" id="A0A0E9X2L6"/>